<dbReference type="Pfam" id="PF03334">
    <property type="entry name" value="PhaG_MnhG_YufB"/>
    <property type="match status" value="1"/>
</dbReference>
<evidence type="ECO:0008006" key="6">
    <source>
        <dbReference type="Google" id="ProtNLM"/>
    </source>
</evidence>
<proteinExistence type="inferred from homology"/>
<keyword evidence="3" id="KW-1133">Transmembrane helix</keyword>
<dbReference type="PANTHER" id="PTHR34703:SF1">
    <property type="entry name" value="ANTIPORTER SUBUNIT MNHG2-RELATED"/>
    <property type="match status" value="1"/>
</dbReference>
<feature type="region of interest" description="Disordered" evidence="2">
    <location>
        <begin position="98"/>
        <end position="119"/>
    </location>
</feature>
<reference evidence="4" key="2">
    <citation type="submission" date="2023-02" db="EMBL/GenBank/DDBJ databases">
        <authorList>
            <person name="Sun Q."/>
            <person name="Mori K."/>
        </authorList>
    </citation>
    <scope>NUCLEOTIDE SEQUENCE</scope>
    <source>
        <strain evidence="4">NBRC 112290</strain>
    </source>
</reference>
<evidence type="ECO:0000256" key="2">
    <source>
        <dbReference type="SAM" id="MobiDB-lite"/>
    </source>
</evidence>
<dbReference type="PANTHER" id="PTHR34703">
    <property type="entry name" value="ANTIPORTER SUBUNIT MNHG2-RELATED"/>
    <property type="match status" value="1"/>
</dbReference>
<keyword evidence="3" id="KW-0812">Transmembrane</keyword>
<feature type="transmembrane region" description="Helical" evidence="3">
    <location>
        <begin position="12"/>
        <end position="35"/>
    </location>
</feature>
<dbReference type="RefSeq" id="WP_284250186.1">
    <property type="nucleotide sequence ID" value="NZ_BSUM01000001.1"/>
</dbReference>
<accession>A0AA37UQX3</accession>
<comment type="caution">
    <text evidence="4">The sequence shown here is derived from an EMBL/GenBank/DDBJ whole genome shotgun (WGS) entry which is preliminary data.</text>
</comment>
<name>A0AA37UQX3_9MICO</name>
<reference evidence="4" key="1">
    <citation type="journal article" date="2014" name="Int. J. Syst. Evol. Microbiol.">
        <title>Complete genome sequence of Corynebacterium casei LMG S-19264T (=DSM 44701T), isolated from a smear-ripened cheese.</title>
        <authorList>
            <consortium name="US DOE Joint Genome Institute (JGI-PGF)"/>
            <person name="Walter F."/>
            <person name="Albersmeier A."/>
            <person name="Kalinowski J."/>
            <person name="Ruckert C."/>
        </authorList>
    </citation>
    <scope>NUCLEOTIDE SEQUENCE</scope>
    <source>
        <strain evidence="4">NBRC 112290</strain>
    </source>
</reference>
<comment type="similarity">
    <text evidence="1">Belongs to the CPA3 antiporters (TC 2.A.63) subunit G family.</text>
</comment>
<keyword evidence="5" id="KW-1185">Reference proteome</keyword>
<dbReference type="InterPro" id="IPR005133">
    <property type="entry name" value="PhaG_MnhG_YufB"/>
</dbReference>
<protein>
    <recommendedName>
        <fullName evidence="6">Monovalent cation/H(+) antiporter subunit G</fullName>
    </recommendedName>
</protein>
<feature type="transmembrane region" description="Helical" evidence="3">
    <location>
        <begin position="47"/>
        <end position="65"/>
    </location>
</feature>
<evidence type="ECO:0000256" key="3">
    <source>
        <dbReference type="SAM" id="Phobius"/>
    </source>
</evidence>
<evidence type="ECO:0000313" key="4">
    <source>
        <dbReference type="EMBL" id="GMA31331.1"/>
    </source>
</evidence>
<organism evidence="4 5">
    <name type="scientific">Litorihabitans aurantiacus</name>
    <dbReference type="NCBI Taxonomy" id="1930061"/>
    <lineage>
        <taxon>Bacteria</taxon>
        <taxon>Bacillati</taxon>
        <taxon>Actinomycetota</taxon>
        <taxon>Actinomycetes</taxon>
        <taxon>Micrococcales</taxon>
        <taxon>Beutenbergiaceae</taxon>
        <taxon>Litorihabitans</taxon>
    </lineage>
</organism>
<evidence type="ECO:0000313" key="5">
    <source>
        <dbReference type="Proteomes" id="UP001157161"/>
    </source>
</evidence>
<feature type="compositionally biased region" description="Basic and acidic residues" evidence="2">
    <location>
        <begin position="98"/>
        <end position="111"/>
    </location>
</feature>
<dbReference type="Proteomes" id="UP001157161">
    <property type="component" value="Unassembled WGS sequence"/>
</dbReference>
<dbReference type="AlphaFoldDB" id="A0AA37UQX3"/>
<evidence type="ECO:0000256" key="1">
    <source>
        <dbReference type="ARBA" id="ARBA00008404"/>
    </source>
</evidence>
<dbReference type="GO" id="GO:0015385">
    <property type="term" value="F:sodium:proton antiporter activity"/>
    <property type="evidence" value="ECO:0007669"/>
    <property type="project" value="TreeGrafter"/>
</dbReference>
<gene>
    <name evidence="4" type="ORF">GCM10025875_13230</name>
</gene>
<keyword evidence="3" id="KW-0472">Membrane</keyword>
<dbReference type="EMBL" id="BSUM01000001">
    <property type="protein sequence ID" value="GMA31331.1"/>
    <property type="molecule type" value="Genomic_DNA"/>
</dbReference>
<sequence length="119" mass="11998">MSGGVGVVVDVVVVALLAVGTLFVVVGTVGVLRLPDLATRLHAVAKADNLGLGLIVAALVLRAVTGDEGGGVAAKLVLVWLLALLATAANGHLLARRDRATDADDERRDGSDASEEVAP</sequence>
<feature type="transmembrane region" description="Helical" evidence="3">
    <location>
        <begin position="77"/>
        <end position="95"/>
    </location>
</feature>